<dbReference type="PANTHER" id="PTHR23150:SF19">
    <property type="entry name" value="FORMYLGLYCINE-GENERATING ENZYME"/>
    <property type="match status" value="1"/>
</dbReference>
<organism evidence="3 4">
    <name type="scientific">Halogeometricum luteum</name>
    <dbReference type="NCBI Taxonomy" id="2950537"/>
    <lineage>
        <taxon>Archaea</taxon>
        <taxon>Methanobacteriati</taxon>
        <taxon>Methanobacteriota</taxon>
        <taxon>Stenosarchaea group</taxon>
        <taxon>Halobacteria</taxon>
        <taxon>Halobacteriales</taxon>
        <taxon>Haloferacaceae</taxon>
        <taxon>Halogeometricum</taxon>
    </lineage>
</organism>
<accession>A0ABU2G3A0</accession>
<protein>
    <submittedName>
        <fullName evidence="3">Formylglycine-generating enzyme family protein</fullName>
    </submittedName>
</protein>
<feature type="compositionally biased region" description="Basic and acidic residues" evidence="1">
    <location>
        <begin position="262"/>
        <end position="271"/>
    </location>
</feature>
<dbReference type="Pfam" id="PF03781">
    <property type="entry name" value="FGE-sulfatase"/>
    <property type="match status" value="1"/>
</dbReference>
<comment type="caution">
    <text evidence="3">The sequence shown here is derived from an EMBL/GenBank/DDBJ whole genome shotgun (WGS) entry which is preliminary data.</text>
</comment>
<dbReference type="InterPro" id="IPR042095">
    <property type="entry name" value="SUMF_sf"/>
</dbReference>
<dbReference type="PANTHER" id="PTHR23150">
    <property type="entry name" value="SULFATASE MODIFYING FACTOR 1, 2"/>
    <property type="match status" value="1"/>
</dbReference>
<gene>
    <name evidence="3" type="ORF">NDI79_13850</name>
</gene>
<sequence>MSHESSPRTDAPTDPPHDDVVWVPGGTFTMGSDDHYPEEGPTRRVEVDGFWVDRTPVTNAAFREFVEDTGYVTLAERDPDPENYPGADPEALVPGSAVFVPPDGPVALTDPSGWWEYVPGANWRRPLGPGDDVSDRSDHPVVHVAHEDAEAYAEWAGKRLPTEAEHERASRGGLEGAEFAWGDEFMPDGEPMANTWQGTFPWQNTEADGYVRTSPVGAFPANGCGLYDAIGNVWEWTDDWFRARDGGDETPACCTPKNPRGGTREESIDRRDPSRIPRKVLKGGSHLCAPNYCVRYRPAARYPEPVDTSTTHVGFRCAVSAGSR</sequence>
<dbReference type="Proteomes" id="UP001254813">
    <property type="component" value="Unassembled WGS sequence"/>
</dbReference>
<proteinExistence type="predicted"/>
<dbReference type="Gene3D" id="3.90.1580.10">
    <property type="entry name" value="paralog of FGE (formylglycine-generating enzyme)"/>
    <property type="match status" value="1"/>
</dbReference>
<evidence type="ECO:0000256" key="1">
    <source>
        <dbReference type="SAM" id="MobiDB-lite"/>
    </source>
</evidence>
<reference evidence="3 4" key="1">
    <citation type="submission" date="2022-06" db="EMBL/GenBank/DDBJ databases">
        <title>Halogeometricum sp. a new haloarchaeum isolate from saline soil.</title>
        <authorList>
            <person name="Strakova D."/>
            <person name="Galisteo C."/>
            <person name="Sanchez-Porro C."/>
            <person name="Ventosa A."/>
        </authorList>
    </citation>
    <scope>NUCLEOTIDE SEQUENCE [LARGE SCALE GENOMIC DNA]</scope>
    <source>
        <strain evidence="4">S3BR25-2</strain>
    </source>
</reference>
<name>A0ABU2G3A0_9EURY</name>
<evidence type="ECO:0000313" key="4">
    <source>
        <dbReference type="Proteomes" id="UP001254813"/>
    </source>
</evidence>
<evidence type="ECO:0000259" key="2">
    <source>
        <dbReference type="Pfam" id="PF03781"/>
    </source>
</evidence>
<dbReference type="EMBL" id="JAMQOQ010000003">
    <property type="protein sequence ID" value="MDS0295259.1"/>
    <property type="molecule type" value="Genomic_DNA"/>
</dbReference>
<dbReference type="InterPro" id="IPR051043">
    <property type="entry name" value="Sulfatase_Mod_Factor_Kinase"/>
</dbReference>
<dbReference type="InterPro" id="IPR016187">
    <property type="entry name" value="CTDL_fold"/>
</dbReference>
<dbReference type="InterPro" id="IPR005532">
    <property type="entry name" value="SUMF_dom"/>
</dbReference>
<dbReference type="RefSeq" id="WP_310929129.1">
    <property type="nucleotide sequence ID" value="NZ_JAMQOQ010000003.1"/>
</dbReference>
<feature type="region of interest" description="Disordered" evidence="1">
    <location>
        <begin position="247"/>
        <end position="271"/>
    </location>
</feature>
<keyword evidence="4" id="KW-1185">Reference proteome</keyword>
<dbReference type="SUPFAM" id="SSF56436">
    <property type="entry name" value="C-type lectin-like"/>
    <property type="match status" value="1"/>
</dbReference>
<evidence type="ECO:0000313" key="3">
    <source>
        <dbReference type="EMBL" id="MDS0295259.1"/>
    </source>
</evidence>
<feature type="domain" description="Sulfatase-modifying factor enzyme-like" evidence="2">
    <location>
        <begin position="18"/>
        <end position="318"/>
    </location>
</feature>